<evidence type="ECO:0000256" key="1">
    <source>
        <dbReference type="SAM" id="Phobius"/>
    </source>
</evidence>
<sequence length="140" mass="15261">MAIDGDESEGLDNPVAKWTVIATMAALVLTLVVSTALAFSVSLDSFTRVDPGSDRIHIRGVETKFVGFATGEYAGRPVLIEGLPGTDQLEELPIAWRALCMVRDDPATDWSKANPMMKVHLHSDEMNEACRPFEGLEVTE</sequence>
<keyword evidence="1" id="KW-0472">Membrane</keyword>
<gene>
    <name evidence="2" type="ORF">GRI48_05620</name>
</gene>
<protein>
    <submittedName>
        <fullName evidence="2">Uncharacterized protein</fullName>
    </submittedName>
</protein>
<dbReference type="RefSeq" id="WP_160672605.1">
    <property type="nucleotide sequence ID" value="NZ_WTYN01000001.1"/>
</dbReference>
<dbReference type="AlphaFoldDB" id="A0A844YHH6"/>
<dbReference type="OrthoDB" id="7433013at2"/>
<dbReference type="EMBL" id="WTYN01000001">
    <property type="protein sequence ID" value="MXO62488.1"/>
    <property type="molecule type" value="Genomic_DNA"/>
</dbReference>
<reference evidence="2 3" key="1">
    <citation type="submission" date="2019-12" db="EMBL/GenBank/DDBJ databases">
        <title>Genomic-based taxomic classification of the family Erythrobacteraceae.</title>
        <authorList>
            <person name="Xu L."/>
        </authorList>
    </citation>
    <scope>NUCLEOTIDE SEQUENCE [LARGE SCALE GENOMIC DNA]</scope>
    <source>
        <strain evidence="2 3">MCCC 1A09965</strain>
    </source>
</reference>
<keyword evidence="1" id="KW-1133">Transmembrane helix</keyword>
<evidence type="ECO:0000313" key="2">
    <source>
        <dbReference type="EMBL" id="MXO62488.1"/>
    </source>
</evidence>
<name>A0A844YHH6_9SPHN</name>
<keyword evidence="1" id="KW-0812">Transmembrane</keyword>
<comment type="caution">
    <text evidence="2">The sequence shown here is derived from an EMBL/GenBank/DDBJ whole genome shotgun (WGS) entry which is preliminary data.</text>
</comment>
<proteinExistence type="predicted"/>
<keyword evidence="3" id="KW-1185">Reference proteome</keyword>
<accession>A0A844YHH6</accession>
<evidence type="ECO:0000313" key="3">
    <source>
        <dbReference type="Proteomes" id="UP000445582"/>
    </source>
</evidence>
<organism evidence="2 3">
    <name type="scientific">Qipengyuania oceanensis</name>
    <dbReference type="NCBI Taxonomy" id="1463597"/>
    <lineage>
        <taxon>Bacteria</taxon>
        <taxon>Pseudomonadati</taxon>
        <taxon>Pseudomonadota</taxon>
        <taxon>Alphaproteobacteria</taxon>
        <taxon>Sphingomonadales</taxon>
        <taxon>Erythrobacteraceae</taxon>
        <taxon>Qipengyuania</taxon>
    </lineage>
</organism>
<feature type="transmembrane region" description="Helical" evidence="1">
    <location>
        <begin position="20"/>
        <end position="39"/>
    </location>
</feature>
<dbReference type="Proteomes" id="UP000445582">
    <property type="component" value="Unassembled WGS sequence"/>
</dbReference>